<evidence type="ECO:0000313" key="6">
    <source>
        <dbReference type="Proteomes" id="UP000826271"/>
    </source>
</evidence>
<accession>A0AAV6Y7B4</accession>
<dbReference type="InterPro" id="IPR023323">
    <property type="entry name" value="Tex-like_dom_sf"/>
</dbReference>
<comment type="caution">
    <text evidence="5">The sequence shown here is derived from an EMBL/GenBank/DDBJ whole genome shotgun (WGS) entry which is preliminary data.</text>
</comment>
<keyword evidence="3" id="KW-0539">Nucleus</keyword>
<dbReference type="Gene3D" id="1.10.150.850">
    <property type="entry name" value="Spt6, helix-hairpin-helix domain"/>
    <property type="match status" value="1"/>
</dbReference>
<organism evidence="5 6">
    <name type="scientific">Buddleja alternifolia</name>
    <dbReference type="NCBI Taxonomy" id="168488"/>
    <lineage>
        <taxon>Eukaryota</taxon>
        <taxon>Viridiplantae</taxon>
        <taxon>Streptophyta</taxon>
        <taxon>Embryophyta</taxon>
        <taxon>Tracheophyta</taxon>
        <taxon>Spermatophyta</taxon>
        <taxon>Magnoliopsida</taxon>
        <taxon>eudicotyledons</taxon>
        <taxon>Gunneridae</taxon>
        <taxon>Pentapetalae</taxon>
        <taxon>asterids</taxon>
        <taxon>lamiids</taxon>
        <taxon>Lamiales</taxon>
        <taxon>Scrophulariaceae</taxon>
        <taxon>Buddlejeae</taxon>
        <taxon>Buddleja</taxon>
    </lineage>
</organism>
<dbReference type="InterPro" id="IPR028088">
    <property type="entry name" value="Spt6_HTH_DNA-bd_dom"/>
</dbReference>
<dbReference type="GO" id="GO:0003677">
    <property type="term" value="F:DNA binding"/>
    <property type="evidence" value="ECO:0007669"/>
    <property type="project" value="InterPro"/>
</dbReference>
<dbReference type="Pfam" id="PF14635">
    <property type="entry name" value="HHH_7"/>
    <property type="match status" value="1"/>
</dbReference>
<dbReference type="PANTHER" id="PTHR10145">
    <property type="entry name" value="TRANSCRIPTION ELONGATION FACTOR SPT6"/>
    <property type="match status" value="1"/>
</dbReference>
<dbReference type="Gene3D" id="1.10.10.650">
    <property type="entry name" value="RuvA domain 2-like"/>
    <property type="match status" value="1"/>
</dbReference>
<dbReference type="InterPro" id="IPR035019">
    <property type="entry name" value="Spt6_SH2_N"/>
</dbReference>
<dbReference type="Proteomes" id="UP000826271">
    <property type="component" value="Unassembled WGS sequence"/>
</dbReference>
<dbReference type="Gene3D" id="2.40.50.140">
    <property type="entry name" value="Nucleic acid-binding proteins"/>
    <property type="match status" value="1"/>
</dbReference>
<sequence>MTGKNDEGCISGEDDKIHEMEREWIYNQLVGGLIPLFDKSGAATEEVDELKCHIAKFLELMHVQKLDVPFIAMYRKEEILSLLKDPNQPEADIKHDPNQKPMLKWRKVLWTIQDLDQKWLLLQKRKSELQSCYKKRFEDETQRVHDETRRSLNEQLFDSITKSLKEADSEREVDYIESKFNFNFPLGGLALDEAGLWKVAGKFGYNSEQFGLQNSVEKMRMDEMEDAKETPEEMASAFTCATYNPPQDVLEGARHMAAVQISCEPWVRKHLFSIFMDNAVVSTSPTSDGSVAIGSFHQFAEVKWLRNKPLSMFEDAQWLLIQKAEEEKLLKVTIKPPKEVLDKILSDLNKYYLSDGVSKSDQLWNKQRNLILFDALYNHLVPSTEKEVRSLLRCRARTWLLWEFGKLLWDKVSVAPFQRKLNDVNSDDEAAPRIMACCWGPGEPATTFVMLDSSGEILDVLHAGSLNLHGQSDNEQERTKMDQQQVENFMEDHRPHVLVVGAANMSCVQLNLDIFPIILKMSEGREVYLDCVYGDESLPLCMKIPASLLNNFLLKKNPLAMVATLCGQGREILSWKLTPLEKFLNPDDKYGMIEQVMVDVTNQVGFDINLASSHDWLFAPLQFISGLGPGKAASLQRSLAQTTGVISTREDLLKSQGIEREGFINAIGFLRVRRSGLASSKMAFEHVREKPHLLRAVDVHEYAEQKNRLNKIETLDDIRLELIEGFQDRRRLYEKPSQDDIFYMIISGGSEESLCEGRTVRVTVREVLPHAAFCDLDAGLSGVLSKEDYTDDLGDSDSLIDRLDVDAILTCRIKSIDTASFRVQLTCTDRRGDRFENFHAVDPYYYDSTERGKFLKDELLNFKPRMIVHPHSRFWNISAGEAKEFLSDKDPGESLIRPSSRGPSFLILTLKVYDGIYADKDIVEGGKEDRDTTRL</sequence>
<gene>
    <name evidence="5" type="ORF">BUALT_Bualt01G0151200</name>
</gene>
<evidence type="ECO:0000259" key="4">
    <source>
        <dbReference type="PROSITE" id="PS50126"/>
    </source>
</evidence>
<dbReference type="Pfam" id="PF14641">
    <property type="entry name" value="HTH_44"/>
    <property type="match status" value="1"/>
</dbReference>
<feature type="domain" description="S1 motif" evidence="4">
    <location>
        <begin position="757"/>
        <end position="828"/>
    </location>
</feature>
<dbReference type="AlphaFoldDB" id="A0AAV6Y7B4"/>
<dbReference type="GO" id="GO:0140673">
    <property type="term" value="P:transcription elongation-coupled chromatin remodeling"/>
    <property type="evidence" value="ECO:0007669"/>
    <property type="project" value="InterPro"/>
</dbReference>
<dbReference type="Pfam" id="PF14633">
    <property type="entry name" value="SH2_2"/>
    <property type="match status" value="1"/>
</dbReference>
<dbReference type="SUPFAM" id="SSF47781">
    <property type="entry name" value="RuvA domain 2-like"/>
    <property type="match status" value="1"/>
</dbReference>
<dbReference type="CDD" id="cd09918">
    <property type="entry name" value="SH2_Nterm_SPT6_like"/>
    <property type="match status" value="1"/>
</dbReference>
<dbReference type="InterPro" id="IPR012340">
    <property type="entry name" value="NA-bd_OB-fold"/>
</dbReference>
<dbReference type="InterPro" id="IPR017072">
    <property type="entry name" value="TF_Spt6"/>
</dbReference>
<dbReference type="InterPro" id="IPR032706">
    <property type="entry name" value="Spt6_HHH"/>
</dbReference>
<dbReference type="Gene3D" id="3.30.420.140">
    <property type="entry name" value="YqgF/RNase H-like domain"/>
    <property type="match status" value="1"/>
</dbReference>
<evidence type="ECO:0000256" key="2">
    <source>
        <dbReference type="ARBA" id="ARBA00023163"/>
    </source>
</evidence>
<dbReference type="InterPro" id="IPR036860">
    <property type="entry name" value="SH2_dom_sf"/>
</dbReference>
<dbReference type="SUPFAM" id="SSF158832">
    <property type="entry name" value="Tex N-terminal region-like"/>
    <property type="match status" value="1"/>
</dbReference>
<protein>
    <recommendedName>
        <fullName evidence="4">S1 motif domain-containing protein</fullName>
    </recommendedName>
</protein>
<dbReference type="Gene3D" id="1.10.3500.10">
    <property type="entry name" value="Tex N-terminal region-like"/>
    <property type="match status" value="1"/>
</dbReference>
<dbReference type="PANTHER" id="PTHR10145:SF6">
    <property type="entry name" value="TRANSCRIPTION ELONGATION FACTOR SPT6"/>
    <property type="match status" value="1"/>
</dbReference>
<dbReference type="InterPro" id="IPR010994">
    <property type="entry name" value="RuvA_2-like"/>
</dbReference>
<dbReference type="GO" id="GO:0034728">
    <property type="term" value="P:nucleosome organization"/>
    <property type="evidence" value="ECO:0007669"/>
    <property type="project" value="TreeGrafter"/>
</dbReference>
<dbReference type="Gene3D" id="3.30.505.10">
    <property type="entry name" value="SH2 domain"/>
    <property type="match status" value="1"/>
</dbReference>
<dbReference type="GO" id="GO:0042393">
    <property type="term" value="F:histone binding"/>
    <property type="evidence" value="ECO:0007669"/>
    <property type="project" value="TreeGrafter"/>
</dbReference>
<dbReference type="SMART" id="SM00316">
    <property type="entry name" value="S1"/>
    <property type="match status" value="1"/>
</dbReference>
<dbReference type="InterPro" id="IPR023319">
    <property type="entry name" value="Tex-like_HTH_dom_sf"/>
</dbReference>
<name>A0AAV6Y7B4_9LAMI</name>
<keyword evidence="2" id="KW-0804">Transcription</keyword>
<evidence type="ECO:0000256" key="3">
    <source>
        <dbReference type="ARBA" id="ARBA00023242"/>
    </source>
</evidence>
<proteinExistence type="predicted"/>
<dbReference type="GO" id="GO:0031491">
    <property type="term" value="F:nucleosome binding"/>
    <property type="evidence" value="ECO:0007669"/>
    <property type="project" value="TreeGrafter"/>
</dbReference>
<dbReference type="InterPro" id="IPR037027">
    <property type="entry name" value="YqgF/RNaseH-like_dom_sf"/>
</dbReference>
<dbReference type="GO" id="GO:0008023">
    <property type="term" value="C:transcription elongation factor complex"/>
    <property type="evidence" value="ECO:0007669"/>
    <property type="project" value="TreeGrafter"/>
</dbReference>
<dbReference type="InterPro" id="IPR003029">
    <property type="entry name" value="S1_domain"/>
</dbReference>
<reference evidence="5" key="1">
    <citation type="submission" date="2019-10" db="EMBL/GenBank/DDBJ databases">
        <authorList>
            <person name="Zhang R."/>
            <person name="Pan Y."/>
            <person name="Wang J."/>
            <person name="Ma R."/>
            <person name="Yu S."/>
        </authorList>
    </citation>
    <scope>NUCLEOTIDE SEQUENCE</scope>
    <source>
        <strain evidence="5">LA-IB0</strain>
        <tissue evidence="5">Leaf</tissue>
    </source>
</reference>
<evidence type="ECO:0000313" key="5">
    <source>
        <dbReference type="EMBL" id="KAG8391086.1"/>
    </source>
</evidence>
<comment type="subcellular location">
    <subcellularLocation>
        <location evidence="1">Nucleus</location>
    </subcellularLocation>
</comment>
<dbReference type="InterPro" id="IPR035420">
    <property type="entry name" value="Spt6_SH2"/>
</dbReference>
<dbReference type="EMBL" id="WHWC01000001">
    <property type="protein sequence ID" value="KAG8391086.1"/>
    <property type="molecule type" value="Genomic_DNA"/>
</dbReference>
<keyword evidence="6" id="KW-1185">Reference proteome</keyword>
<dbReference type="PROSITE" id="PS50126">
    <property type="entry name" value="S1"/>
    <property type="match status" value="1"/>
</dbReference>
<dbReference type="SUPFAM" id="SSF50249">
    <property type="entry name" value="Nucleic acid-binding proteins"/>
    <property type="match status" value="1"/>
</dbReference>
<evidence type="ECO:0000256" key="1">
    <source>
        <dbReference type="ARBA" id="ARBA00004123"/>
    </source>
</evidence>